<keyword evidence="2" id="KW-0378">Hydrolase</keyword>
<protein>
    <submittedName>
        <fullName evidence="3">ADP-ribosylglycohydrolase family protein</fullName>
    </submittedName>
</protein>
<dbReference type="PANTHER" id="PTHR16222">
    <property type="entry name" value="ADP-RIBOSYLGLYCOHYDROLASE"/>
    <property type="match status" value="1"/>
</dbReference>
<evidence type="ECO:0000256" key="1">
    <source>
        <dbReference type="ARBA" id="ARBA00010702"/>
    </source>
</evidence>
<evidence type="ECO:0000313" key="4">
    <source>
        <dbReference type="Proteomes" id="UP000621266"/>
    </source>
</evidence>
<dbReference type="PANTHER" id="PTHR16222:SF24">
    <property type="entry name" value="ADP-RIBOSYLHYDROLASE ARH3"/>
    <property type="match status" value="1"/>
</dbReference>
<dbReference type="InterPro" id="IPR036705">
    <property type="entry name" value="Ribosyl_crysJ1_sf"/>
</dbReference>
<comment type="similarity">
    <text evidence="1">Belongs to the ADP-ribosylglycohydrolase family.</text>
</comment>
<evidence type="ECO:0000256" key="2">
    <source>
        <dbReference type="ARBA" id="ARBA00022801"/>
    </source>
</evidence>
<name>A0ABQ7FEH3_9ACTN</name>
<sequence>MARRSWNESAAVRARIRGCLLGGAIGDALGNPVEFLSTARIRETYGPEGLRDLVAAGREPAGTVTDDTQMTLFTAEGLIRAHARASAKGIGGAETQLVMEAYLRWLDTQNHPAPPPADGQPYRDGRLREEPWLYARRAPGNACLTGLEQRHIPDPHAELRGEPGPVNPGSKGCGTVMRSAPFGLTGADARQAFELAARCAQITHGHPTGYYAAGAFAAVVHHLLYGETPEAAVLRTLRLLARYPGHEETTSALTRAVDLAAACDGTALPDPERVEMLGGGWVAEEALAIAVFCLLAGHASAPREANGPLSARRTRIRDTLLLSVNHSGDSDSTGAVCGNLLGAHHGDFRLPREWLSRVEGRAVIALLADDFDAEFHPADERAPQW</sequence>
<dbReference type="Pfam" id="PF03747">
    <property type="entry name" value="ADP_ribosyl_GH"/>
    <property type="match status" value="1"/>
</dbReference>
<dbReference type="EMBL" id="WHPN01000324">
    <property type="protein sequence ID" value="KAF4407262.1"/>
    <property type="molecule type" value="Genomic_DNA"/>
</dbReference>
<proteinExistence type="inferred from homology"/>
<dbReference type="InterPro" id="IPR005502">
    <property type="entry name" value="Ribosyl_crysJ1"/>
</dbReference>
<dbReference type="SUPFAM" id="SSF101478">
    <property type="entry name" value="ADP-ribosylglycohydrolase"/>
    <property type="match status" value="1"/>
</dbReference>
<dbReference type="Proteomes" id="UP000621266">
    <property type="component" value="Unassembled WGS sequence"/>
</dbReference>
<comment type="caution">
    <text evidence="3">The sequence shown here is derived from an EMBL/GenBank/DDBJ whole genome shotgun (WGS) entry which is preliminary data.</text>
</comment>
<gene>
    <name evidence="3" type="ORF">GCU69_20425</name>
</gene>
<reference evidence="3 4" key="1">
    <citation type="submission" date="2019-10" db="EMBL/GenBank/DDBJ databases">
        <title>Streptomyces tenebrisbrunneis sp.nov., an endogenous actinomycete isolated from of Lycium ruthenicum.</title>
        <authorList>
            <person name="Ma L."/>
        </authorList>
    </citation>
    <scope>NUCLEOTIDE SEQUENCE [LARGE SCALE GENOMIC DNA]</scope>
    <source>
        <strain evidence="3 4">TRM 66187</strain>
    </source>
</reference>
<dbReference type="RefSeq" id="WP_098751384.1">
    <property type="nucleotide sequence ID" value="NZ_WHPN01000324.1"/>
</dbReference>
<accession>A0ABQ7FEH3</accession>
<keyword evidence="4" id="KW-1185">Reference proteome</keyword>
<organism evidence="3 4">
    <name type="scientific">Streptomyces lycii</name>
    <dbReference type="NCBI Taxonomy" id="2654337"/>
    <lineage>
        <taxon>Bacteria</taxon>
        <taxon>Bacillati</taxon>
        <taxon>Actinomycetota</taxon>
        <taxon>Actinomycetes</taxon>
        <taxon>Kitasatosporales</taxon>
        <taxon>Streptomycetaceae</taxon>
        <taxon>Streptomyces</taxon>
    </lineage>
</organism>
<dbReference type="InterPro" id="IPR050792">
    <property type="entry name" value="ADP-ribosylglycohydrolase"/>
</dbReference>
<dbReference type="Gene3D" id="1.10.4080.10">
    <property type="entry name" value="ADP-ribosylation/Crystallin J1"/>
    <property type="match status" value="1"/>
</dbReference>
<evidence type="ECO:0000313" key="3">
    <source>
        <dbReference type="EMBL" id="KAF4407262.1"/>
    </source>
</evidence>